<evidence type="ECO:0000256" key="1">
    <source>
        <dbReference type="SAM" id="Phobius"/>
    </source>
</evidence>
<reference evidence="2" key="5">
    <citation type="journal article" date="2021" name="G3 (Bethesda)">
        <title>Aegilops tauschii genome assembly Aet v5.0 features greater sequence contiguity and improved annotation.</title>
        <authorList>
            <person name="Wang L."/>
            <person name="Zhu T."/>
            <person name="Rodriguez J.C."/>
            <person name="Deal K.R."/>
            <person name="Dubcovsky J."/>
            <person name="McGuire P.E."/>
            <person name="Lux T."/>
            <person name="Spannagl M."/>
            <person name="Mayer K.F.X."/>
            <person name="Baldrich P."/>
            <person name="Meyers B.C."/>
            <person name="Huo N."/>
            <person name="Gu Y.Q."/>
            <person name="Zhou H."/>
            <person name="Devos K.M."/>
            <person name="Bennetzen J.L."/>
            <person name="Unver T."/>
            <person name="Budak H."/>
            <person name="Gulick P.J."/>
            <person name="Galiba G."/>
            <person name="Kalapos B."/>
            <person name="Nelson D.R."/>
            <person name="Li P."/>
            <person name="You F.M."/>
            <person name="Luo M.C."/>
            <person name="Dvorak J."/>
        </authorList>
    </citation>
    <scope>NUCLEOTIDE SEQUENCE [LARGE SCALE GENOMIC DNA]</scope>
    <source>
        <strain evidence="2">cv. AL8/78</strain>
    </source>
</reference>
<reference evidence="3" key="1">
    <citation type="journal article" date="2014" name="Science">
        <title>Ancient hybridizations among the ancestral genomes of bread wheat.</title>
        <authorList>
            <consortium name="International Wheat Genome Sequencing Consortium,"/>
            <person name="Marcussen T."/>
            <person name="Sandve S.R."/>
            <person name="Heier L."/>
            <person name="Spannagl M."/>
            <person name="Pfeifer M."/>
            <person name="Jakobsen K.S."/>
            <person name="Wulff B.B."/>
            <person name="Steuernagel B."/>
            <person name="Mayer K.F."/>
            <person name="Olsen O.A."/>
        </authorList>
    </citation>
    <scope>NUCLEOTIDE SEQUENCE [LARGE SCALE GENOMIC DNA]</scope>
    <source>
        <strain evidence="3">cv. AL8/78</strain>
    </source>
</reference>
<evidence type="ECO:0000313" key="2">
    <source>
        <dbReference type="EnsemblPlants" id="AET2Gv20393000.3"/>
    </source>
</evidence>
<keyword evidence="1" id="KW-0812">Transmembrane</keyword>
<reference evidence="2" key="4">
    <citation type="submission" date="2019-03" db="UniProtKB">
        <authorList>
            <consortium name="EnsemblPlants"/>
        </authorList>
    </citation>
    <scope>IDENTIFICATION</scope>
</reference>
<keyword evidence="1" id="KW-0472">Membrane</keyword>
<protein>
    <submittedName>
        <fullName evidence="2">Uncharacterized protein</fullName>
    </submittedName>
</protein>
<proteinExistence type="predicted"/>
<dbReference type="EnsemblPlants" id="AET2Gv20393000.3">
    <property type="protein sequence ID" value="AET2Gv20393000.3"/>
    <property type="gene ID" value="AET2Gv20393000"/>
</dbReference>
<keyword evidence="1" id="KW-1133">Transmembrane helix</keyword>
<evidence type="ECO:0000313" key="3">
    <source>
        <dbReference type="Proteomes" id="UP000015105"/>
    </source>
</evidence>
<feature type="transmembrane region" description="Helical" evidence="1">
    <location>
        <begin position="24"/>
        <end position="40"/>
    </location>
</feature>
<name>A0A453B6Z1_AEGTS</name>
<dbReference type="Proteomes" id="UP000015105">
    <property type="component" value="Chromosome 2D"/>
</dbReference>
<reference evidence="2" key="3">
    <citation type="journal article" date="2017" name="Nature">
        <title>Genome sequence of the progenitor of the wheat D genome Aegilops tauschii.</title>
        <authorList>
            <person name="Luo M.C."/>
            <person name="Gu Y.Q."/>
            <person name="Puiu D."/>
            <person name="Wang H."/>
            <person name="Twardziok S.O."/>
            <person name="Deal K.R."/>
            <person name="Huo N."/>
            <person name="Zhu T."/>
            <person name="Wang L."/>
            <person name="Wang Y."/>
            <person name="McGuire P.E."/>
            <person name="Liu S."/>
            <person name="Long H."/>
            <person name="Ramasamy R.K."/>
            <person name="Rodriguez J.C."/>
            <person name="Van S.L."/>
            <person name="Yuan L."/>
            <person name="Wang Z."/>
            <person name="Xia Z."/>
            <person name="Xiao L."/>
            <person name="Anderson O.D."/>
            <person name="Ouyang S."/>
            <person name="Liang Y."/>
            <person name="Zimin A.V."/>
            <person name="Pertea G."/>
            <person name="Qi P."/>
            <person name="Bennetzen J.L."/>
            <person name="Dai X."/>
            <person name="Dawson M.W."/>
            <person name="Muller H.G."/>
            <person name="Kugler K."/>
            <person name="Rivarola-Duarte L."/>
            <person name="Spannagl M."/>
            <person name="Mayer K.F.X."/>
            <person name="Lu F.H."/>
            <person name="Bevan M.W."/>
            <person name="Leroy P."/>
            <person name="Li P."/>
            <person name="You F.M."/>
            <person name="Sun Q."/>
            <person name="Liu Z."/>
            <person name="Lyons E."/>
            <person name="Wicker T."/>
            <person name="Salzberg S.L."/>
            <person name="Devos K.M."/>
            <person name="Dvorak J."/>
        </authorList>
    </citation>
    <scope>NUCLEOTIDE SEQUENCE [LARGE SCALE GENOMIC DNA]</scope>
    <source>
        <strain evidence="2">cv. AL8/78</strain>
    </source>
</reference>
<reference evidence="3" key="2">
    <citation type="journal article" date="2017" name="Nat. Plants">
        <title>The Aegilops tauschii genome reveals multiple impacts of transposons.</title>
        <authorList>
            <person name="Zhao G."/>
            <person name="Zou C."/>
            <person name="Li K."/>
            <person name="Wang K."/>
            <person name="Li T."/>
            <person name="Gao L."/>
            <person name="Zhang X."/>
            <person name="Wang H."/>
            <person name="Yang Z."/>
            <person name="Liu X."/>
            <person name="Jiang W."/>
            <person name="Mao L."/>
            <person name="Kong X."/>
            <person name="Jiao Y."/>
            <person name="Jia J."/>
        </authorList>
    </citation>
    <scope>NUCLEOTIDE SEQUENCE [LARGE SCALE GENOMIC DNA]</scope>
    <source>
        <strain evidence="3">cv. AL8/78</strain>
    </source>
</reference>
<dbReference type="Gramene" id="AET2Gv20393000.3">
    <property type="protein sequence ID" value="AET2Gv20393000.3"/>
    <property type="gene ID" value="AET2Gv20393000"/>
</dbReference>
<dbReference type="AlphaFoldDB" id="A0A453B6Z1"/>
<keyword evidence="3" id="KW-1185">Reference proteome</keyword>
<accession>A0A453B6Z1</accession>
<organism evidence="2 3">
    <name type="scientific">Aegilops tauschii subsp. strangulata</name>
    <name type="common">Goatgrass</name>
    <dbReference type="NCBI Taxonomy" id="200361"/>
    <lineage>
        <taxon>Eukaryota</taxon>
        <taxon>Viridiplantae</taxon>
        <taxon>Streptophyta</taxon>
        <taxon>Embryophyta</taxon>
        <taxon>Tracheophyta</taxon>
        <taxon>Spermatophyta</taxon>
        <taxon>Magnoliopsida</taxon>
        <taxon>Liliopsida</taxon>
        <taxon>Poales</taxon>
        <taxon>Poaceae</taxon>
        <taxon>BOP clade</taxon>
        <taxon>Pooideae</taxon>
        <taxon>Triticodae</taxon>
        <taxon>Triticeae</taxon>
        <taxon>Triticinae</taxon>
        <taxon>Aegilops</taxon>
    </lineage>
</organism>
<sequence length="53" mass="6017">CYCPNSLWTLALYPSSSPSLPDPHPLPLLRLIPVVLLLLLRRDRRDTQGKHAL</sequence>